<dbReference type="RefSeq" id="WP_088858064.1">
    <property type="nucleotide sequence ID" value="NZ_CP014862.1"/>
</dbReference>
<keyword evidence="3" id="KW-1185">Reference proteome</keyword>
<dbReference type="SUPFAM" id="SSF56300">
    <property type="entry name" value="Metallo-dependent phosphatases"/>
    <property type="match status" value="1"/>
</dbReference>
<dbReference type="EMBL" id="CP014862">
    <property type="protein sequence ID" value="ASJ02808.1"/>
    <property type="molecule type" value="Genomic_DNA"/>
</dbReference>
<name>A0A2Z2MLI0_THEPR</name>
<dbReference type="Proteomes" id="UP000250179">
    <property type="component" value="Chromosome"/>
</dbReference>
<dbReference type="KEGG" id="tprf:A3L09_05835"/>
<dbReference type="Pfam" id="PF00149">
    <property type="entry name" value="Metallophos"/>
    <property type="match status" value="1"/>
</dbReference>
<dbReference type="PANTHER" id="PTHR37523">
    <property type="entry name" value="METALLOPHOSPHOESTERASE"/>
    <property type="match status" value="1"/>
</dbReference>
<dbReference type="InterPro" id="IPR004843">
    <property type="entry name" value="Calcineurin-like_PHP"/>
</dbReference>
<dbReference type="OrthoDB" id="50367at2157"/>
<dbReference type="PANTHER" id="PTHR37523:SF1">
    <property type="entry name" value="CALCINEURIN-LIKE PHOSPHOESTERASE DOMAIN-CONTAINING PROTEIN"/>
    <property type="match status" value="1"/>
</dbReference>
<feature type="domain" description="Calcineurin-like phosphoesterase" evidence="1">
    <location>
        <begin position="1"/>
        <end position="175"/>
    </location>
</feature>
<accession>A0A2Z2MLI0</accession>
<dbReference type="Gene3D" id="3.60.21.10">
    <property type="match status" value="1"/>
</dbReference>
<evidence type="ECO:0000259" key="1">
    <source>
        <dbReference type="Pfam" id="PF00149"/>
    </source>
</evidence>
<evidence type="ECO:0000313" key="3">
    <source>
        <dbReference type="Proteomes" id="UP000250179"/>
    </source>
</evidence>
<dbReference type="AlphaFoldDB" id="A0A2Z2MLI0"/>
<evidence type="ECO:0000313" key="2">
    <source>
        <dbReference type="EMBL" id="ASJ02808.1"/>
    </source>
</evidence>
<sequence>MKILGITDVHGKTSKVMKLVEVIDDVSPSIVMIAGDITNFGNSDRAKKVLEPLTTLEVPIVAVFGNCDGRDVPGILEEMGILAHGRRVEVNGLGIVGIGGSNVTPFGTIWELTEDEIGSILEKNYLPGNVILSHAPPYGTRADRTHSGVHVGSRALRMFIEEKQPPFVLTGHIHEARSVDRIGRTLIINPGPLFRGYYAVIKIEKDRVEAKLEKL</sequence>
<reference evidence="2 3" key="1">
    <citation type="submission" date="2016-03" db="EMBL/GenBank/DDBJ databases">
        <title>Complete genome sequence of Thermococcus profundus strain DT5432.</title>
        <authorList>
            <person name="Oger P.M."/>
        </authorList>
    </citation>
    <scope>NUCLEOTIDE SEQUENCE [LARGE SCALE GENOMIC DNA]</scope>
    <source>
        <strain evidence="2 3">DT 5432</strain>
    </source>
</reference>
<dbReference type="InterPro" id="IPR029052">
    <property type="entry name" value="Metallo-depent_PP-like"/>
</dbReference>
<proteinExistence type="predicted"/>
<gene>
    <name evidence="2" type="ORF">A3L09_05835</name>
</gene>
<dbReference type="GeneID" id="33319916"/>
<dbReference type="GO" id="GO:0016787">
    <property type="term" value="F:hydrolase activity"/>
    <property type="evidence" value="ECO:0007669"/>
    <property type="project" value="InterPro"/>
</dbReference>
<protein>
    <submittedName>
        <fullName evidence="2">Metallophosphoesterase</fullName>
    </submittedName>
</protein>
<organism evidence="2 3">
    <name type="scientific">Thermococcus profundus</name>
    <dbReference type="NCBI Taxonomy" id="49899"/>
    <lineage>
        <taxon>Archaea</taxon>
        <taxon>Methanobacteriati</taxon>
        <taxon>Methanobacteriota</taxon>
        <taxon>Thermococci</taxon>
        <taxon>Thermococcales</taxon>
        <taxon>Thermococcaceae</taxon>
        <taxon>Thermococcus</taxon>
    </lineage>
</organism>